<reference evidence="1" key="1">
    <citation type="submission" date="2018-05" db="EMBL/GenBank/DDBJ databases">
        <authorList>
            <person name="Lanie J.A."/>
            <person name="Ng W.-L."/>
            <person name="Kazmierczak K.M."/>
            <person name="Andrzejewski T.M."/>
            <person name="Davidsen T.M."/>
            <person name="Wayne K.J."/>
            <person name="Tettelin H."/>
            <person name="Glass J.I."/>
            <person name="Rusch D."/>
            <person name="Podicherti R."/>
            <person name="Tsui H.-C.T."/>
            <person name="Winkler M.E."/>
        </authorList>
    </citation>
    <scope>NUCLEOTIDE SEQUENCE</scope>
</reference>
<dbReference type="AlphaFoldDB" id="A0A382R4B5"/>
<gene>
    <name evidence="1" type="ORF">METZ01_LOCUS344901</name>
</gene>
<protein>
    <submittedName>
        <fullName evidence="1">Uncharacterized protein</fullName>
    </submittedName>
</protein>
<dbReference type="EMBL" id="UINC01118728">
    <property type="protein sequence ID" value="SVC92047.1"/>
    <property type="molecule type" value="Genomic_DNA"/>
</dbReference>
<sequence length="159" mass="18125">MKSFKNALILLAVLSFPVLAFSSGKTELNLWKRNANLYGPCGHCADFVNFSENENRKDFSEFNLYDQDGYYTVNLTGSAGTMVTLYGDRGFDTDHGYLVIVKKDDRMVEVEDLEAFTPGQWVDINTQEGSYSVFYRPNQNFKTRVASVKWGKWWTGSNP</sequence>
<proteinExistence type="predicted"/>
<accession>A0A382R4B5</accession>
<name>A0A382R4B5_9ZZZZ</name>
<evidence type="ECO:0000313" key="1">
    <source>
        <dbReference type="EMBL" id="SVC92047.1"/>
    </source>
</evidence>
<organism evidence="1">
    <name type="scientific">marine metagenome</name>
    <dbReference type="NCBI Taxonomy" id="408172"/>
    <lineage>
        <taxon>unclassified sequences</taxon>
        <taxon>metagenomes</taxon>
        <taxon>ecological metagenomes</taxon>
    </lineage>
</organism>